<protein>
    <submittedName>
        <fullName evidence="1">Uncharacterized protein</fullName>
    </submittedName>
</protein>
<accession>A0A8S1WQ41</accession>
<keyword evidence="2" id="KW-1185">Reference proteome</keyword>
<sequence>MSQRSECSREYSVLQQMVYIQVFFKITKAKQLISKFRCLQQALQLNVIMLIDWDMGNYILWN</sequence>
<dbReference type="AlphaFoldDB" id="A0A8S1WQ41"/>
<proteinExistence type="predicted"/>
<organism evidence="1 2">
    <name type="scientific">Paramecium octaurelia</name>
    <dbReference type="NCBI Taxonomy" id="43137"/>
    <lineage>
        <taxon>Eukaryota</taxon>
        <taxon>Sar</taxon>
        <taxon>Alveolata</taxon>
        <taxon>Ciliophora</taxon>
        <taxon>Intramacronucleata</taxon>
        <taxon>Oligohymenophorea</taxon>
        <taxon>Peniculida</taxon>
        <taxon>Parameciidae</taxon>
        <taxon>Paramecium</taxon>
    </lineage>
</organism>
<evidence type="ECO:0000313" key="2">
    <source>
        <dbReference type="Proteomes" id="UP000683925"/>
    </source>
</evidence>
<dbReference type="Proteomes" id="UP000683925">
    <property type="component" value="Unassembled WGS sequence"/>
</dbReference>
<evidence type="ECO:0000313" key="1">
    <source>
        <dbReference type="EMBL" id="CAD8192148.1"/>
    </source>
</evidence>
<comment type="caution">
    <text evidence="1">The sequence shown here is derived from an EMBL/GenBank/DDBJ whole genome shotgun (WGS) entry which is preliminary data.</text>
</comment>
<name>A0A8S1WQ41_PAROT</name>
<dbReference type="EMBL" id="CAJJDP010000101">
    <property type="protein sequence ID" value="CAD8192148.1"/>
    <property type="molecule type" value="Genomic_DNA"/>
</dbReference>
<reference evidence="1" key="1">
    <citation type="submission" date="2021-01" db="EMBL/GenBank/DDBJ databases">
        <authorList>
            <consortium name="Genoscope - CEA"/>
            <person name="William W."/>
        </authorList>
    </citation>
    <scope>NUCLEOTIDE SEQUENCE</scope>
</reference>
<gene>
    <name evidence="1" type="ORF">POCTA_138.1.T1010134</name>
</gene>